<gene>
    <name evidence="2" type="ORF">LMG32289_05517</name>
</gene>
<sequence>MTRTRKATAPTPEILERMRKKLGERPRPEGDDAVSADVLSNPDPERHLRVLHERDRKAALEKPDKI</sequence>
<dbReference type="Proteomes" id="UP000706525">
    <property type="component" value="Unassembled WGS sequence"/>
</dbReference>
<protein>
    <submittedName>
        <fullName evidence="2">Uncharacterized protein</fullName>
    </submittedName>
</protein>
<name>A0ABM8XUV6_9BURK</name>
<feature type="region of interest" description="Disordered" evidence="1">
    <location>
        <begin position="1"/>
        <end position="66"/>
    </location>
</feature>
<evidence type="ECO:0000313" key="3">
    <source>
        <dbReference type="Proteomes" id="UP000706525"/>
    </source>
</evidence>
<accession>A0ABM8XUV6</accession>
<evidence type="ECO:0000256" key="1">
    <source>
        <dbReference type="SAM" id="MobiDB-lite"/>
    </source>
</evidence>
<feature type="compositionally biased region" description="Basic and acidic residues" evidence="1">
    <location>
        <begin position="14"/>
        <end position="30"/>
    </location>
</feature>
<organism evidence="2 3">
    <name type="scientific">Cupriavidus pampae</name>
    <dbReference type="NCBI Taxonomy" id="659251"/>
    <lineage>
        <taxon>Bacteria</taxon>
        <taxon>Pseudomonadati</taxon>
        <taxon>Pseudomonadota</taxon>
        <taxon>Betaproteobacteria</taxon>
        <taxon>Burkholderiales</taxon>
        <taxon>Burkholderiaceae</taxon>
        <taxon>Cupriavidus</taxon>
    </lineage>
</organism>
<feature type="compositionally biased region" description="Basic and acidic residues" evidence="1">
    <location>
        <begin position="43"/>
        <end position="66"/>
    </location>
</feature>
<proteinExistence type="predicted"/>
<dbReference type="EMBL" id="CAJZAG010000012">
    <property type="protein sequence ID" value="CAG9184123.1"/>
    <property type="molecule type" value="Genomic_DNA"/>
</dbReference>
<keyword evidence="3" id="KW-1185">Reference proteome</keyword>
<evidence type="ECO:0000313" key="2">
    <source>
        <dbReference type="EMBL" id="CAG9184123.1"/>
    </source>
</evidence>
<reference evidence="2 3" key="1">
    <citation type="submission" date="2021-08" db="EMBL/GenBank/DDBJ databases">
        <authorList>
            <person name="Peeters C."/>
        </authorList>
    </citation>
    <scope>NUCLEOTIDE SEQUENCE [LARGE SCALE GENOMIC DNA]</scope>
    <source>
        <strain evidence="2 3">LMG 32289</strain>
    </source>
</reference>
<comment type="caution">
    <text evidence="2">The sequence shown here is derived from an EMBL/GenBank/DDBJ whole genome shotgun (WGS) entry which is preliminary data.</text>
</comment>